<dbReference type="InterPro" id="IPR050123">
    <property type="entry name" value="Prok_molybdopt-oxidoreductase"/>
</dbReference>
<evidence type="ECO:0000256" key="4">
    <source>
        <dbReference type="ARBA" id="ARBA00022485"/>
    </source>
</evidence>
<comment type="cofactor">
    <cofactor evidence="2">
        <name>[4Fe-4S] cluster</name>
        <dbReference type="ChEBI" id="CHEBI:49883"/>
    </cofactor>
</comment>
<keyword evidence="5" id="KW-0500">Molybdenum</keyword>
<dbReference type="Gene3D" id="3.40.50.740">
    <property type="match status" value="1"/>
</dbReference>
<dbReference type="EMBL" id="CP000082">
    <property type="protein sequence ID" value="AAZ19290.1"/>
    <property type="molecule type" value="Genomic_DNA"/>
</dbReference>
<comment type="cofactor">
    <cofactor evidence="1">
        <name>Mo-bis(molybdopterin guanine dinucleotide)</name>
        <dbReference type="ChEBI" id="CHEBI:60539"/>
    </cofactor>
</comment>
<dbReference type="HOGENOM" id="CLU_000422_16_1_6"/>
<dbReference type="SUPFAM" id="SSF50692">
    <property type="entry name" value="ADC-like"/>
    <property type="match status" value="1"/>
</dbReference>
<keyword evidence="12" id="KW-1185">Reference proteome</keyword>
<evidence type="ECO:0000256" key="9">
    <source>
        <dbReference type="ARBA" id="ARBA00023014"/>
    </source>
</evidence>
<dbReference type="Pfam" id="PF00384">
    <property type="entry name" value="Molybdopterin"/>
    <property type="match status" value="1"/>
</dbReference>
<dbReference type="PANTHER" id="PTHR43105:SF4">
    <property type="entry name" value="PROTEIN YDEP"/>
    <property type="match status" value="1"/>
</dbReference>
<evidence type="ECO:0000313" key="11">
    <source>
        <dbReference type="EMBL" id="AAZ19290.1"/>
    </source>
</evidence>
<dbReference type="KEGG" id="par:Psyc_1442"/>
<dbReference type="InterPro" id="IPR041953">
    <property type="entry name" value="YdeP_MopB"/>
</dbReference>
<dbReference type="RefSeq" id="WP_011280710.1">
    <property type="nucleotide sequence ID" value="NC_007204.1"/>
</dbReference>
<evidence type="ECO:0000256" key="1">
    <source>
        <dbReference type="ARBA" id="ARBA00001942"/>
    </source>
</evidence>
<evidence type="ECO:0000256" key="3">
    <source>
        <dbReference type="ARBA" id="ARBA00010312"/>
    </source>
</evidence>
<evidence type="ECO:0000259" key="10">
    <source>
        <dbReference type="Pfam" id="PF00384"/>
    </source>
</evidence>
<dbReference type="SUPFAM" id="SSF53706">
    <property type="entry name" value="Formate dehydrogenase/DMSO reductase, domains 1-3"/>
    <property type="match status" value="1"/>
</dbReference>
<keyword evidence="9" id="KW-0411">Iron-sulfur</keyword>
<organism evidence="11 12">
    <name type="scientific">Psychrobacter arcticus (strain DSM 17307 / VKM B-2377 / 273-4)</name>
    <dbReference type="NCBI Taxonomy" id="259536"/>
    <lineage>
        <taxon>Bacteria</taxon>
        <taxon>Pseudomonadati</taxon>
        <taxon>Pseudomonadota</taxon>
        <taxon>Gammaproteobacteria</taxon>
        <taxon>Moraxellales</taxon>
        <taxon>Moraxellaceae</taxon>
        <taxon>Psychrobacter</taxon>
    </lineage>
</organism>
<keyword evidence="7" id="KW-0560">Oxidoreductase</keyword>
<dbReference type="Gene3D" id="2.40.40.20">
    <property type="match status" value="1"/>
</dbReference>
<dbReference type="InterPro" id="IPR037951">
    <property type="entry name" value="MopB_CT_YdeP"/>
</dbReference>
<gene>
    <name evidence="11" type="ordered locus">Psyc_1442</name>
</gene>
<dbReference type="OrthoDB" id="5287431at2"/>
<dbReference type="PIRSF" id="PIRSF000144">
    <property type="entry name" value="CbbBc"/>
    <property type="match status" value="1"/>
</dbReference>
<sequence length="797" mass="88431">MRKIPVYTHPAAGWPALIASTRKLMDYSAFLRGSLSVLSSNQPKGGFDCPGCAWPDHKSHKALDVCETGIKVIASEAMSTRADAQFFAKHTVKELQGWSGYELEHIGRLSEPLYYDAAQDHYIPISWQDAYARIAKQLQKLDSPDEALFYTSGRITNEPAFMFQLFVRCFGTNNLPDCSNMCHEPTSVMLGKQLGIGKATVVLEDFEQAKLIIMFGQNPATNHPRMLEMLAHAHKQGCRILSVNPMREQGLKAFRNPQKPSHMVAGKSDAVVDDVIQIQIGGDAALLTGMAKWLTKNNKMNTDFIEQHTSGLEALDTWLRQQSWADVERGCGISKEEIINLARLVADSPATICTWGMGITQHVQGDDNVAMITNLLLLMGMIGIDGAGASPVRGHSNVQGDRTMGIHERPKQSLLDSLERVFERPMPQEDGLDVIAGAKAMIDGKIKAFVSMGGNYAVAAPDSSAIQQALTNNQLNIFVATKLNETMLYPGVDNLILPCVGRTERLITAKGEQFATIEDSMCQIVATQGRLDPISNTLKSEAQIIADIATQLFGAESSIPWQAMAEDFNVTRDYIAQAIEGFEDFNQRIRAADRGFHLYHPARHRQWNTESGKAQFEVPKYPITYVASQMTERTAKFAADSKQKIDINSDINNAQNNSTSNSQNNTQASEQAVWQLTSVRSHDQFNTMIFGFQDRYRQTDRRDVLFMHPDEMSRLGWQKGDTVMVSRQDSKDQQRTLGPLILTEMDIAANAVATYYPECNDLIDLDTHAPDSKIPAYKSLTVVLQRVSADTRLADSA</sequence>
<dbReference type="InterPro" id="IPR010046">
    <property type="entry name" value="Mopterin_OxRdtse_a_bac"/>
</dbReference>
<evidence type="ECO:0000256" key="8">
    <source>
        <dbReference type="ARBA" id="ARBA00023004"/>
    </source>
</evidence>
<accession>Q4FRR8</accession>
<evidence type="ECO:0000256" key="7">
    <source>
        <dbReference type="ARBA" id="ARBA00023002"/>
    </source>
</evidence>
<dbReference type="AlphaFoldDB" id="Q4FRR8"/>
<dbReference type="NCBIfam" id="TIGR01701">
    <property type="entry name" value="Fdhalpha-like"/>
    <property type="match status" value="1"/>
</dbReference>
<dbReference type="InterPro" id="IPR006656">
    <property type="entry name" value="Mopterin_OxRdtase"/>
</dbReference>
<protein>
    <submittedName>
        <fullName evidence="11">Probable formate dehydrogenase</fullName>
    </submittedName>
</protein>
<dbReference type="GO" id="GO:0051539">
    <property type="term" value="F:4 iron, 4 sulfur cluster binding"/>
    <property type="evidence" value="ECO:0007669"/>
    <property type="project" value="UniProtKB-KW"/>
</dbReference>
<dbReference type="STRING" id="259536.Psyc_1442"/>
<dbReference type="PANTHER" id="PTHR43105">
    <property type="entry name" value="RESPIRATORY NITRATE REDUCTASE"/>
    <property type="match status" value="1"/>
</dbReference>
<dbReference type="CDD" id="cd02767">
    <property type="entry name" value="MopB_ydeP"/>
    <property type="match status" value="1"/>
</dbReference>
<feature type="domain" description="Molybdopterin oxidoreductase" evidence="10">
    <location>
        <begin position="108"/>
        <end position="481"/>
    </location>
</feature>
<evidence type="ECO:0000313" key="12">
    <source>
        <dbReference type="Proteomes" id="UP000000546"/>
    </source>
</evidence>
<dbReference type="CDD" id="cd02787">
    <property type="entry name" value="MopB_CT_ydeP"/>
    <property type="match status" value="1"/>
</dbReference>
<evidence type="ECO:0000256" key="2">
    <source>
        <dbReference type="ARBA" id="ARBA00001966"/>
    </source>
</evidence>
<dbReference type="Proteomes" id="UP000000546">
    <property type="component" value="Chromosome"/>
</dbReference>
<reference evidence="11 12" key="1">
    <citation type="journal article" date="2010" name="Appl. Environ. Microbiol.">
        <title>The genome sequence of Psychrobacter arcticus 273-4, a psychroactive Siberian permafrost bacterium, reveals mechanisms for adaptation to low-temperature growth.</title>
        <authorList>
            <person name="Ayala-del-Rio H.L."/>
            <person name="Chain P.S."/>
            <person name="Grzymski J.J."/>
            <person name="Ponder M.A."/>
            <person name="Ivanova N."/>
            <person name="Bergholz P.W."/>
            <person name="Di Bartolo G."/>
            <person name="Hauser L."/>
            <person name="Land M."/>
            <person name="Bakermans C."/>
            <person name="Rodrigues D."/>
            <person name="Klappenbach J."/>
            <person name="Zarka D."/>
            <person name="Larimer F."/>
            <person name="Richardson P."/>
            <person name="Murray A."/>
            <person name="Thomashow M."/>
            <person name="Tiedje J.M."/>
        </authorList>
    </citation>
    <scope>NUCLEOTIDE SEQUENCE [LARGE SCALE GENOMIC DNA]</scope>
    <source>
        <strain evidence="12">DSM 17307 / VKM B-2377 / 273-4</strain>
    </source>
</reference>
<dbReference type="GO" id="GO:0030151">
    <property type="term" value="F:molybdenum ion binding"/>
    <property type="evidence" value="ECO:0007669"/>
    <property type="project" value="InterPro"/>
</dbReference>
<dbReference type="Gene3D" id="3.40.228.10">
    <property type="entry name" value="Dimethylsulfoxide Reductase, domain 2"/>
    <property type="match status" value="1"/>
</dbReference>
<dbReference type="eggNOG" id="COG0243">
    <property type="taxonomic scope" value="Bacteria"/>
</dbReference>
<dbReference type="GO" id="GO:0008863">
    <property type="term" value="F:formate dehydrogenase (NAD+) activity"/>
    <property type="evidence" value="ECO:0007669"/>
    <property type="project" value="InterPro"/>
</dbReference>
<proteinExistence type="inferred from homology"/>
<dbReference type="InterPro" id="IPR009010">
    <property type="entry name" value="Asp_de-COase-like_dom_sf"/>
</dbReference>
<comment type="similarity">
    <text evidence="3">Belongs to the prokaryotic molybdopterin-containing oxidoreductase family.</text>
</comment>
<keyword evidence="4" id="KW-0004">4Fe-4S</keyword>
<dbReference type="GO" id="GO:0016020">
    <property type="term" value="C:membrane"/>
    <property type="evidence" value="ECO:0007669"/>
    <property type="project" value="TreeGrafter"/>
</dbReference>
<evidence type="ECO:0000256" key="6">
    <source>
        <dbReference type="ARBA" id="ARBA00022723"/>
    </source>
</evidence>
<name>Q4FRR8_PSYA2</name>
<evidence type="ECO:0000256" key="5">
    <source>
        <dbReference type="ARBA" id="ARBA00022505"/>
    </source>
</evidence>
<keyword evidence="6" id="KW-0479">Metal-binding</keyword>
<keyword evidence="8" id="KW-0408">Iron</keyword>